<gene>
    <name evidence="1" type="ORF">NOCA120007</name>
</gene>
<proteinExistence type="predicted"/>
<evidence type="ECO:0000313" key="1">
    <source>
        <dbReference type="EMBL" id="CUR59957.1"/>
    </source>
</evidence>
<dbReference type="AlphaFoldDB" id="A0A2P2CDA5"/>
<protein>
    <submittedName>
        <fullName evidence="1">Uncharacterized protein</fullName>
    </submittedName>
</protein>
<sequence>MRRSRTAGLTLVALTAALALVAPAQAGAPTIELQPQQLTRGADIAVPHIEDGDFVDGVRRVELPGTVAAVIGRSGDGWLVGTNNVDRNRNRRVVRVEADGTVVDVLRNVDPSTVILSADGSTLAWQGFSGGGRKVTTYAASATDGTLLGSRGPGRYVSVLDVDATRAVLSSDGRVFEWTFGTGRTRTIVRKSGGMASLEHDLLMIYTKDPYSGGCTKLVELSRPRVKRWASCRERVAEISPDGTHMLTFHILTDGIGPGELKLRSIRGSKLATYTTNWFGGWQWESPGTLLLDVNGRRKHATVRCTLDACENATDPVKVSEP</sequence>
<dbReference type="EMBL" id="CZKB01000012">
    <property type="protein sequence ID" value="CUR59957.1"/>
    <property type="molecule type" value="Genomic_DNA"/>
</dbReference>
<accession>A0A2P2CDA5</accession>
<organism evidence="1">
    <name type="scientific">metagenome</name>
    <dbReference type="NCBI Taxonomy" id="256318"/>
    <lineage>
        <taxon>unclassified sequences</taxon>
        <taxon>metagenomes</taxon>
    </lineage>
</organism>
<name>A0A2P2CDA5_9ZZZZ</name>
<reference evidence="1" key="1">
    <citation type="submission" date="2015-08" db="EMBL/GenBank/DDBJ databases">
        <authorList>
            <person name="Babu N.S."/>
            <person name="Beckwith C.J."/>
            <person name="Beseler K.G."/>
            <person name="Brison A."/>
            <person name="Carone J.V."/>
            <person name="Caskin T.P."/>
            <person name="Diamond M."/>
            <person name="Durham M.E."/>
            <person name="Foxe J.M."/>
            <person name="Go M."/>
            <person name="Henderson B.A."/>
            <person name="Jones I.B."/>
            <person name="McGettigan J.A."/>
            <person name="Micheletti S.J."/>
            <person name="Nasrallah M.E."/>
            <person name="Ortiz D."/>
            <person name="Piller C.R."/>
            <person name="Privatt S.R."/>
            <person name="Schneider S.L."/>
            <person name="Sharp S."/>
            <person name="Smith T.C."/>
            <person name="Stanton J.D."/>
            <person name="Ullery H.E."/>
            <person name="Wilson R.J."/>
            <person name="Serrano M.G."/>
            <person name="Buck G."/>
            <person name="Lee V."/>
            <person name="Wang Y."/>
            <person name="Carvalho R."/>
            <person name="Voegtly L."/>
            <person name="Shi R."/>
            <person name="Duckworth R."/>
            <person name="Johnson A."/>
            <person name="Loviza R."/>
            <person name="Walstead R."/>
            <person name="Shah Z."/>
            <person name="Kiflezghi M."/>
            <person name="Wade K."/>
            <person name="Ball S.L."/>
            <person name="Bradley K.W."/>
            <person name="Asai D.J."/>
            <person name="Bowman C.A."/>
            <person name="Russell D.A."/>
            <person name="Pope W.H."/>
            <person name="Jacobs-Sera D."/>
            <person name="Hendrix R.W."/>
            <person name="Hatfull G.F."/>
        </authorList>
    </citation>
    <scope>NUCLEOTIDE SEQUENCE</scope>
</reference>
<dbReference type="SUPFAM" id="SSF82171">
    <property type="entry name" value="DPP6 N-terminal domain-like"/>
    <property type="match status" value="1"/>
</dbReference>